<dbReference type="RefSeq" id="WP_354011515.1">
    <property type="nucleotide sequence ID" value="NZ_JBEWTA010000003.1"/>
</dbReference>
<evidence type="ECO:0000313" key="1">
    <source>
        <dbReference type="EMBL" id="MET4754920.1"/>
    </source>
</evidence>
<dbReference type="Proteomes" id="UP001549366">
    <property type="component" value="Unassembled WGS sequence"/>
</dbReference>
<organism evidence="1 2">
    <name type="scientific">Endozoicomonas lisbonensis</name>
    <dbReference type="NCBI Taxonomy" id="3120522"/>
    <lineage>
        <taxon>Bacteria</taxon>
        <taxon>Pseudomonadati</taxon>
        <taxon>Pseudomonadota</taxon>
        <taxon>Gammaproteobacteria</taxon>
        <taxon>Oceanospirillales</taxon>
        <taxon>Endozoicomonadaceae</taxon>
        <taxon>Endozoicomonas</taxon>
    </lineage>
</organism>
<keyword evidence="2" id="KW-1185">Reference proteome</keyword>
<comment type="caution">
    <text evidence="1">The sequence shown here is derived from an EMBL/GenBank/DDBJ whole genome shotgun (WGS) entry which is preliminary data.</text>
</comment>
<evidence type="ECO:0008006" key="3">
    <source>
        <dbReference type="Google" id="ProtNLM"/>
    </source>
</evidence>
<name>A0ABV2SB00_9GAMM</name>
<sequence length="75" mass="8835">MELAVYIQKYSDEAAAELFGVTKRTIAAWRRMERAPRPVQSMHIIKQTQGKVSWEGIYKPYARYRERQSRKASES</sequence>
<reference evidence="1 2" key="1">
    <citation type="submission" date="2024-06" db="EMBL/GenBank/DDBJ databases">
        <title>Genomic Encyclopedia of Type Strains, Phase V (KMG-V): Genome sequencing to study the core and pangenomes of soil and plant-associated prokaryotes.</title>
        <authorList>
            <person name="Whitman W."/>
        </authorList>
    </citation>
    <scope>NUCLEOTIDE SEQUENCE [LARGE SCALE GENOMIC DNA]</scope>
    <source>
        <strain evidence="1 2">NE40</strain>
    </source>
</reference>
<protein>
    <recommendedName>
        <fullName evidence="3">Helix-turn-helix domain-containing protein</fullName>
    </recommendedName>
</protein>
<dbReference type="EMBL" id="JBEWTB010000001">
    <property type="protein sequence ID" value="MET4754920.1"/>
    <property type="molecule type" value="Genomic_DNA"/>
</dbReference>
<evidence type="ECO:0000313" key="2">
    <source>
        <dbReference type="Proteomes" id="UP001549366"/>
    </source>
</evidence>
<accession>A0ABV2SB00</accession>
<gene>
    <name evidence="1" type="ORF">V5J35_000112</name>
</gene>
<proteinExistence type="predicted"/>